<dbReference type="EMBL" id="BMAT01006598">
    <property type="protein sequence ID" value="GFS15879.1"/>
    <property type="molecule type" value="Genomic_DNA"/>
</dbReference>
<accession>A0AAV4J1Q3</accession>
<evidence type="ECO:0000313" key="2">
    <source>
        <dbReference type="Proteomes" id="UP000762676"/>
    </source>
</evidence>
<dbReference type="Proteomes" id="UP000762676">
    <property type="component" value="Unassembled WGS sequence"/>
</dbReference>
<organism evidence="1 2">
    <name type="scientific">Elysia marginata</name>
    <dbReference type="NCBI Taxonomy" id="1093978"/>
    <lineage>
        <taxon>Eukaryota</taxon>
        <taxon>Metazoa</taxon>
        <taxon>Spiralia</taxon>
        <taxon>Lophotrochozoa</taxon>
        <taxon>Mollusca</taxon>
        <taxon>Gastropoda</taxon>
        <taxon>Heterobranchia</taxon>
        <taxon>Euthyneura</taxon>
        <taxon>Panpulmonata</taxon>
        <taxon>Sacoglossa</taxon>
        <taxon>Placobranchoidea</taxon>
        <taxon>Plakobranchidae</taxon>
        <taxon>Elysia</taxon>
    </lineage>
</organism>
<keyword evidence="2" id="KW-1185">Reference proteome</keyword>
<reference evidence="1 2" key="1">
    <citation type="journal article" date="2021" name="Elife">
        <title>Chloroplast acquisition without the gene transfer in kleptoplastic sea slugs, Plakobranchus ocellatus.</title>
        <authorList>
            <person name="Maeda T."/>
            <person name="Takahashi S."/>
            <person name="Yoshida T."/>
            <person name="Shimamura S."/>
            <person name="Takaki Y."/>
            <person name="Nagai Y."/>
            <person name="Toyoda A."/>
            <person name="Suzuki Y."/>
            <person name="Arimoto A."/>
            <person name="Ishii H."/>
            <person name="Satoh N."/>
            <person name="Nishiyama T."/>
            <person name="Hasebe M."/>
            <person name="Maruyama T."/>
            <person name="Minagawa J."/>
            <person name="Obokata J."/>
            <person name="Shigenobu S."/>
        </authorList>
    </citation>
    <scope>NUCLEOTIDE SEQUENCE [LARGE SCALE GENOMIC DNA]</scope>
</reference>
<proteinExistence type="predicted"/>
<name>A0AAV4J1Q3_9GAST</name>
<gene>
    <name evidence="1" type="ORF">ElyMa_003198600</name>
</gene>
<comment type="caution">
    <text evidence="1">The sequence shown here is derived from an EMBL/GenBank/DDBJ whole genome shotgun (WGS) entry which is preliminary data.</text>
</comment>
<dbReference type="AlphaFoldDB" id="A0AAV4J1Q3"/>
<sequence>MRLGSRWYSNNVGSTQTGCQVSQTSSEFCLVILDQARSTCQLQRSGSADQAAGNQWSGDESLAEQLLQPIALCGQETEDMKKQAVEATAHIKEAMLREHESNQSLQADIARLQVRINSRPIMD</sequence>
<protein>
    <submittedName>
        <fullName evidence="1">Uncharacterized protein</fullName>
    </submittedName>
</protein>
<evidence type="ECO:0000313" key="1">
    <source>
        <dbReference type="EMBL" id="GFS15879.1"/>
    </source>
</evidence>